<keyword evidence="5" id="KW-0119">Carbohydrate metabolism</keyword>
<comment type="subunit">
    <text evidence="3">Homotrimer.</text>
</comment>
<dbReference type="AlphaFoldDB" id="A0A9X2VGE3"/>
<dbReference type="RefSeq" id="WP_259621138.1">
    <property type="nucleotide sequence ID" value="NZ_JANYMP010000001.1"/>
</dbReference>
<keyword evidence="7" id="KW-1185">Reference proteome</keyword>
<comment type="pathway">
    <text evidence="1">Carbohydrate acid metabolism.</text>
</comment>
<dbReference type="Pfam" id="PF01081">
    <property type="entry name" value="Aldolase"/>
    <property type="match status" value="1"/>
</dbReference>
<protein>
    <submittedName>
        <fullName evidence="6">Bifunctional 4-hydroxy-2-oxoglutarate aldolase/2-dehydro-3-deoxy-phosphogluconate aldolase</fullName>
    </submittedName>
</protein>
<evidence type="ECO:0000256" key="3">
    <source>
        <dbReference type="ARBA" id="ARBA00011233"/>
    </source>
</evidence>
<name>A0A9X2VGE3_9PSEU</name>
<comment type="similarity">
    <text evidence="2">Belongs to the KHG/KDPG aldolase family.</text>
</comment>
<evidence type="ECO:0000256" key="1">
    <source>
        <dbReference type="ARBA" id="ARBA00004761"/>
    </source>
</evidence>
<evidence type="ECO:0000313" key="7">
    <source>
        <dbReference type="Proteomes" id="UP001141259"/>
    </source>
</evidence>
<accession>A0A9X2VGE3</accession>
<sequence>MRADLFTTHLGSFPVMVILRGHDPATTVRLCADAASLGVELVEVPWHGEESRPSLTAAIDWARDRPAVRIGAGTVTTPDVLRAVHALGVGFTVAPGFDPAVVGAAAAAGVPHLPGVATGTEVSAALAAGCVWQKAFPASVLTPAWFTALRAPFPGVRFVATGGVDAGNAKAFLDAGASAVSLGSAFTTADPAVIRALAD</sequence>
<gene>
    <name evidence="6" type="ORF">NZH93_02085</name>
</gene>
<dbReference type="PANTHER" id="PTHR30246:SF1">
    <property type="entry name" value="2-DEHYDRO-3-DEOXY-6-PHOSPHOGALACTONATE ALDOLASE-RELATED"/>
    <property type="match status" value="1"/>
</dbReference>
<dbReference type="SUPFAM" id="SSF51569">
    <property type="entry name" value="Aldolase"/>
    <property type="match status" value="1"/>
</dbReference>
<dbReference type="Proteomes" id="UP001141259">
    <property type="component" value="Unassembled WGS sequence"/>
</dbReference>
<dbReference type="InterPro" id="IPR013785">
    <property type="entry name" value="Aldolase_TIM"/>
</dbReference>
<dbReference type="InterPro" id="IPR000887">
    <property type="entry name" value="Aldlse_KDPG_KHG"/>
</dbReference>
<evidence type="ECO:0000313" key="6">
    <source>
        <dbReference type="EMBL" id="MCS7475627.1"/>
    </source>
</evidence>
<organism evidence="6 7">
    <name type="scientific">Umezawaea endophytica</name>
    <dbReference type="NCBI Taxonomy" id="1654476"/>
    <lineage>
        <taxon>Bacteria</taxon>
        <taxon>Bacillati</taxon>
        <taxon>Actinomycetota</taxon>
        <taxon>Actinomycetes</taxon>
        <taxon>Pseudonocardiales</taxon>
        <taxon>Pseudonocardiaceae</taxon>
        <taxon>Umezawaea</taxon>
    </lineage>
</organism>
<evidence type="ECO:0000256" key="5">
    <source>
        <dbReference type="ARBA" id="ARBA00023277"/>
    </source>
</evidence>
<dbReference type="PANTHER" id="PTHR30246">
    <property type="entry name" value="2-KETO-3-DEOXY-6-PHOSPHOGLUCONATE ALDOLASE"/>
    <property type="match status" value="1"/>
</dbReference>
<keyword evidence="4" id="KW-0456">Lyase</keyword>
<reference evidence="6" key="1">
    <citation type="submission" date="2022-08" db="EMBL/GenBank/DDBJ databases">
        <authorList>
            <person name="Tistechok S."/>
            <person name="Samborskyy M."/>
            <person name="Roman I."/>
        </authorList>
    </citation>
    <scope>NUCLEOTIDE SEQUENCE</scope>
    <source>
        <strain evidence="6">DSM 103496</strain>
    </source>
</reference>
<dbReference type="EMBL" id="JANYMP010000001">
    <property type="protein sequence ID" value="MCS7475627.1"/>
    <property type="molecule type" value="Genomic_DNA"/>
</dbReference>
<dbReference type="CDD" id="cd00452">
    <property type="entry name" value="KDPG_aldolase"/>
    <property type="match status" value="1"/>
</dbReference>
<evidence type="ECO:0000256" key="2">
    <source>
        <dbReference type="ARBA" id="ARBA00006906"/>
    </source>
</evidence>
<evidence type="ECO:0000256" key="4">
    <source>
        <dbReference type="ARBA" id="ARBA00023239"/>
    </source>
</evidence>
<proteinExistence type="inferred from homology"/>
<dbReference type="GO" id="GO:0016829">
    <property type="term" value="F:lyase activity"/>
    <property type="evidence" value="ECO:0007669"/>
    <property type="project" value="UniProtKB-KW"/>
</dbReference>
<dbReference type="Gene3D" id="3.20.20.70">
    <property type="entry name" value="Aldolase class I"/>
    <property type="match status" value="1"/>
</dbReference>
<comment type="caution">
    <text evidence="6">The sequence shown here is derived from an EMBL/GenBank/DDBJ whole genome shotgun (WGS) entry which is preliminary data.</text>
</comment>